<feature type="region of interest" description="Disordered" evidence="1">
    <location>
        <begin position="113"/>
        <end position="142"/>
    </location>
</feature>
<keyword evidence="3" id="KW-1185">Reference proteome</keyword>
<protein>
    <submittedName>
        <fullName evidence="2">Uncharacterized protein</fullName>
    </submittedName>
</protein>
<gene>
    <name evidence="2" type="ORF">SAZU_4100</name>
</gene>
<dbReference type="PATRIC" id="fig|146537.3.peg.4311"/>
<organism evidence="2 3">
    <name type="scientific">Streptomyces azureus</name>
    <dbReference type="NCBI Taxonomy" id="146537"/>
    <lineage>
        <taxon>Bacteria</taxon>
        <taxon>Bacillati</taxon>
        <taxon>Actinomycetota</taxon>
        <taxon>Actinomycetes</taxon>
        <taxon>Kitasatosporales</taxon>
        <taxon>Streptomycetaceae</taxon>
        <taxon>Streptomyces</taxon>
    </lineage>
</organism>
<evidence type="ECO:0000256" key="1">
    <source>
        <dbReference type="SAM" id="MobiDB-lite"/>
    </source>
</evidence>
<reference evidence="2" key="1">
    <citation type="journal article" date="2015" name="Genome Announc.">
        <title>Draft Genome Sequence of Thiostrepton-Producing Streptomyces azureus ATCC 14921.</title>
        <authorList>
            <person name="Sakihara K."/>
            <person name="Maeda J."/>
            <person name="Tashiro K."/>
            <person name="Fujino Y."/>
            <person name="Kuhara S."/>
            <person name="Ohshima T."/>
            <person name="Ogata S."/>
            <person name="Doi K."/>
        </authorList>
    </citation>
    <scope>NUCLEOTIDE SEQUENCE [LARGE SCALE GENOMIC DNA]</scope>
    <source>
        <strain evidence="2">ATCC14921</strain>
    </source>
</reference>
<dbReference type="AlphaFoldDB" id="A0A0K8PMZ2"/>
<proteinExistence type="predicted"/>
<dbReference type="EMBL" id="DF968294">
    <property type="protein sequence ID" value="GAP49236.1"/>
    <property type="molecule type" value="Genomic_DNA"/>
</dbReference>
<dbReference type="Proteomes" id="UP000053859">
    <property type="component" value="Unassembled WGS sequence"/>
</dbReference>
<sequence length="154" mass="15694">MRGDVFGNALAAAQAGGDQVEGVAAVDLGAGGAAGRAAVVAADEELPGREAGRVEAVEDVADLAGRGVDVVLGAVAVEADRVGAAAESGELAEDTRQRALRGQVREFREWCRSGAGEDGVSPSGWLGREEQAPGRRNAWSCAAAPEASAVQRRW</sequence>
<name>A0A0K8PMZ2_STRAJ</name>
<evidence type="ECO:0000313" key="2">
    <source>
        <dbReference type="EMBL" id="GAP49236.1"/>
    </source>
</evidence>
<accession>A0A0K8PMZ2</accession>
<evidence type="ECO:0000313" key="3">
    <source>
        <dbReference type="Proteomes" id="UP000053859"/>
    </source>
</evidence>